<evidence type="ECO:0000259" key="1">
    <source>
        <dbReference type="Pfam" id="PF07727"/>
    </source>
</evidence>
<dbReference type="AlphaFoldDB" id="A0A7J0ES29"/>
<proteinExistence type="predicted"/>
<dbReference type="EMBL" id="BJWL01000006">
    <property type="protein sequence ID" value="GFY88799.1"/>
    <property type="molecule type" value="Genomic_DNA"/>
</dbReference>
<sequence length="139" mass="15256">MMFMVSELKHFLHHFELKDLGPLSYFLGLEVSFDSTGYSLTQAKYASDLLTRAGLLDCKTTSTPLEANVRLTFLDVSSCLHLAPLTILPYFASSGMSRAPSFMVYISPVSPPSSSMLILMPIGLGILQINVLSPIFVSF</sequence>
<dbReference type="Pfam" id="PF07727">
    <property type="entry name" value="RVT_2"/>
    <property type="match status" value="1"/>
</dbReference>
<gene>
    <name evidence="2" type="ORF">Acr_06g0007390</name>
</gene>
<keyword evidence="3" id="KW-1185">Reference proteome</keyword>
<feature type="domain" description="Reverse transcriptase Ty1/copia-type" evidence="1">
    <location>
        <begin position="4"/>
        <end position="66"/>
    </location>
</feature>
<reference evidence="2 3" key="1">
    <citation type="submission" date="2019-07" db="EMBL/GenBank/DDBJ databases">
        <title>De Novo Assembly of kiwifruit Actinidia rufa.</title>
        <authorList>
            <person name="Sugita-Konishi S."/>
            <person name="Sato K."/>
            <person name="Mori E."/>
            <person name="Abe Y."/>
            <person name="Kisaki G."/>
            <person name="Hamano K."/>
            <person name="Suezawa K."/>
            <person name="Otani M."/>
            <person name="Fukuda T."/>
            <person name="Manabe T."/>
            <person name="Gomi K."/>
            <person name="Tabuchi M."/>
            <person name="Akimitsu K."/>
            <person name="Kataoka I."/>
        </authorList>
    </citation>
    <scope>NUCLEOTIDE SEQUENCE [LARGE SCALE GENOMIC DNA]</scope>
    <source>
        <strain evidence="3">cv. Fuchu</strain>
    </source>
</reference>
<dbReference type="InterPro" id="IPR013103">
    <property type="entry name" value="RVT_2"/>
</dbReference>
<evidence type="ECO:0000313" key="3">
    <source>
        <dbReference type="Proteomes" id="UP000585474"/>
    </source>
</evidence>
<dbReference type="OrthoDB" id="414945at2759"/>
<dbReference type="Proteomes" id="UP000585474">
    <property type="component" value="Unassembled WGS sequence"/>
</dbReference>
<organism evidence="2 3">
    <name type="scientific">Actinidia rufa</name>
    <dbReference type="NCBI Taxonomy" id="165716"/>
    <lineage>
        <taxon>Eukaryota</taxon>
        <taxon>Viridiplantae</taxon>
        <taxon>Streptophyta</taxon>
        <taxon>Embryophyta</taxon>
        <taxon>Tracheophyta</taxon>
        <taxon>Spermatophyta</taxon>
        <taxon>Magnoliopsida</taxon>
        <taxon>eudicotyledons</taxon>
        <taxon>Gunneridae</taxon>
        <taxon>Pentapetalae</taxon>
        <taxon>asterids</taxon>
        <taxon>Ericales</taxon>
        <taxon>Actinidiaceae</taxon>
        <taxon>Actinidia</taxon>
    </lineage>
</organism>
<name>A0A7J0ES29_9ERIC</name>
<comment type="caution">
    <text evidence="2">The sequence shown here is derived from an EMBL/GenBank/DDBJ whole genome shotgun (WGS) entry which is preliminary data.</text>
</comment>
<protein>
    <recommendedName>
        <fullName evidence="1">Reverse transcriptase Ty1/copia-type domain-containing protein</fullName>
    </recommendedName>
</protein>
<accession>A0A7J0ES29</accession>
<evidence type="ECO:0000313" key="2">
    <source>
        <dbReference type="EMBL" id="GFY88799.1"/>
    </source>
</evidence>